<proteinExistence type="predicted"/>
<dbReference type="RefSeq" id="WP_000132105.1">
    <property type="nucleotide sequence ID" value="NC_009457.1"/>
</dbReference>
<dbReference type="InterPro" id="IPR003660">
    <property type="entry name" value="HAMP_dom"/>
</dbReference>
<dbReference type="PROSITE" id="PS50887">
    <property type="entry name" value="GGDEF"/>
    <property type="match status" value="1"/>
</dbReference>
<feature type="transmembrane region" description="Helical" evidence="1">
    <location>
        <begin position="14"/>
        <end position="34"/>
    </location>
</feature>
<dbReference type="PATRIC" id="fig|345073.21.peg.2474"/>
<dbReference type="KEGG" id="vco:VC0395_A2031"/>
<dbReference type="EMBL" id="CP000627">
    <property type="protein sequence ID" value="ABQ20644.1"/>
    <property type="molecule type" value="Genomic_DNA"/>
</dbReference>
<dbReference type="Proteomes" id="UP000000249">
    <property type="component" value="Chromosome 1"/>
</dbReference>
<organism evidence="4 5">
    <name type="scientific">Vibrio cholerae serotype O1 (strain ATCC 39541 / Classical Ogawa 395 / O395)</name>
    <dbReference type="NCBI Taxonomy" id="345073"/>
    <lineage>
        <taxon>Bacteria</taxon>
        <taxon>Pseudomonadati</taxon>
        <taxon>Pseudomonadota</taxon>
        <taxon>Gammaproteobacteria</taxon>
        <taxon>Vibrionales</taxon>
        <taxon>Vibrionaceae</taxon>
        <taxon>Vibrio</taxon>
    </lineage>
</organism>
<evidence type="ECO:0000259" key="2">
    <source>
        <dbReference type="PROSITE" id="PS50885"/>
    </source>
</evidence>
<dbReference type="Gene3D" id="3.30.70.270">
    <property type="match status" value="1"/>
</dbReference>
<evidence type="ECO:0000313" key="5">
    <source>
        <dbReference type="Proteomes" id="UP000000249"/>
    </source>
</evidence>
<dbReference type="GO" id="GO:0016020">
    <property type="term" value="C:membrane"/>
    <property type="evidence" value="ECO:0007669"/>
    <property type="project" value="InterPro"/>
</dbReference>
<keyword evidence="1" id="KW-0472">Membrane</keyword>
<protein>
    <submittedName>
        <fullName evidence="4">GGDEF family protein</fullName>
    </submittedName>
</protein>
<keyword evidence="1" id="KW-0812">Transmembrane</keyword>
<dbReference type="NCBIfam" id="TIGR00254">
    <property type="entry name" value="GGDEF"/>
    <property type="match status" value="1"/>
</dbReference>
<name>A0A0H3AHW3_VIBC3</name>
<accession>A0A0H3AHW3</accession>
<feature type="domain" description="HAMP" evidence="2">
    <location>
        <begin position="174"/>
        <end position="228"/>
    </location>
</feature>
<sequence length="430" mass="48839">MTDQTRTSPLVNRLLKMISLCALGYLLIILAIIIPRGIQSVEQQKQELEEKLALSLSNSAAIALYVNNYDIASEVMDALLLHQEINAVKLASVDGIVFERTTMPTTYKEQNYWSDANRYRLDSPVDGNLIGYLMIHEDHQVIRQQAINQILDQIAVVLIQFLVTFIALIWIVRRLVGKPLTDLSQALSEVRPDHDRKVAVAAEDHHNEIGLVAKSINEFIDASHQALLRERELRQQIERWESYYRTIAEQDTLTGLKNRLGCEKFVLRKQRASTTMVLLLIDLDGFKQVNDTLGHAAGDEVLREIAKRFYALAQTHFSDFVVGRLGGDEFAIYIPLDEFVAESIERFAAQLIESSSEPIALGQQSAQVGCSIGISHMNSLHIDLEKLLLQADKAMYWVKYRGKHGYHIYRMGEEILPLPSAKELKQDQFR</sequence>
<dbReference type="PANTHER" id="PTHR46663">
    <property type="entry name" value="DIGUANYLATE CYCLASE DGCT-RELATED"/>
    <property type="match status" value="1"/>
</dbReference>
<dbReference type="InterPro" id="IPR000160">
    <property type="entry name" value="GGDEF_dom"/>
</dbReference>
<dbReference type="Pfam" id="PF00990">
    <property type="entry name" value="GGDEF"/>
    <property type="match status" value="1"/>
</dbReference>
<evidence type="ECO:0000259" key="3">
    <source>
        <dbReference type="PROSITE" id="PS50887"/>
    </source>
</evidence>
<dbReference type="SMART" id="SM00267">
    <property type="entry name" value="GGDEF"/>
    <property type="match status" value="1"/>
</dbReference>
<dbReference type="eggNOG" id="COG2199">
    <property type="taxonomic scope" value="Bacteria"/>
</dbReference>
<dbReference type="InterPro" id="IPR029787">
    <property type="entry name" value="Nucleotide_cyclase"/>
</dbReference>
<keyword evidence="1" id="KW-1133">Transmembrane helix</keyword>
<dbReference type="InterPro" id="IPR043128">
    <property type="entry name" value="Rev_trsase/Diguanyl_cyclase"/>
</dbReference>
<dbReference type="GO" id="GO:0007165">
    <property type="term" value="P:signal transduction"/>
    <property type="evidence" value="ECO:0007669"/>
    <property type="project" value="InterPro"/>
</dbReference>
<feature type="transmembrane region" description="Helical" evidence="1">
    <location>
        <begin position="150"/>
        <end position="172"/>
    </location>
</feature>
<dbReference type="SUPFAM" id="SSF55073">
    <property type="entry name" value="Nucleotide cyclase"/>
    <property type="match status" value="1"/>
</dbReference>
<evidence type="ECO:0000256" key="1">
    <source>
        <dbReference type="SAM" id="Phobius"/>
    </source>
</evidence>
<feature type="domain" description="GGDEF" evidence="3">
    <location>
        <begin position="274"/>
        <end position="411"/>
    </location>
</feature>
<evidence type="ECO:0000313" key="4">
    <source>
        <dbReference type="EMBL" id="ABQ20644.1"/>
    </source>
</evidence>
<dbReference type="KEGG" id="vcr:VC395_2569"/>
<dbReference type="Gene3D" id="6.10.340.10">
    <property type="match status" value="1"/>
</dbReference>
<reference evidence="4 5" key="1">
    <citation type="submission" date="2007-03" db="EMBL/GenBank/DDBJ databases">
        <authorList>
            <person name="Heidelberg J."/>
        </authorList>
    </citation>
    <scope>NUCLEOTIDE SEQUENCE [LARGE SCALE GENOMIC DNA]</scope>
    <source>
        <strain evidence="5">ATCC 39541 / Classical Ogawa 395 / O395</strain>
    </source>
</reference>
<dbReference type="CDD" id="cd01949">
    <property type="entry name" value="GGDEF"/>
    <property type="match status" value="1"/>
</dbReference>
<dbReference type="PANTHER" id="PTHR46663:SF2">
    <property type="entry name" value="GGDEF DOMAIN-CONTAINING PROTEIN"/>
    <property type="match status" value="1"/>
</dbReference>
<dbReference type="AlphaFoldDB" id="A0A0H3AHW3"/>
<dbReference type="InterPro" id="IPR052163">
    <property type="entry name" value="DGC-Regulatory_Protein"/>
</dbReference>
<gene>
    <name evidence="4" type="ordered locus">VC0395_A2031</name>
</gene>
<dbReference type="OrthoDB" id="5905478at2"/>
<dbReference type="PROSITE" id="PS50885">
    <property type="entry name" value="HAMP"/>
    <property type="match status" value="1"/>
</dbReference>